<evidence type="ECO:0008006" key="3">
    <source>
        <dbReference type="Google" id="ProtNLM"/>
    </source>
</evidence>
<evidence type="ECO:0000313" key="2">
    <source>
        <dbReference type="Proteomes" id="UP000317624"/>
    </source>
</evidence>
<dbReference type="EMBL" id="VMRJ01000003">
    <property type="protein sequence ID" value="TVT40295.1"/>
    <property type="molecule type" value="Genomic_DNA"/>
</dbReference>
<organism evidence="1 2">
    <name type="scientific">Hymenobacter setariae</name>
    <dbReference type="NCBI Taxonomy" id="2594794"/>
    <lineage>
        <taxon>Bacteria</taxon>
        <taxon>Pseudomonadati</taxon>
        <taxon>Bacteroidota</taxon>
        <taxon>Cytophagia</taxon>
        <taxon>Cytophagales</taxon>
        <taxon>Hymenobacteraceae</taxon>
        <taxon>Hymenobacter</taxon>
    </lineage>
</organism>
<evidence type="ECO:0000313" key="1">
    <source>
        <dbReference type="EMBL" id="TVT40295.1"/>
    </source>
</evidence>
<accession>A0A558BUV0</accession>
<keyword evidence="2" id="KW-1185">Reference proteome</keyword>
<dbReference type="OrthoDB" id="961953at2"/>
<dbReference type="RefSeq" id="WP_144848066.1">
    <property type="nucleotide sequence ID" value="NZ_VMRJ01000003.1"/>
</dbReference>
<gene>
    <name evidence="1" type="ORF">FNT36_12490</name>
</gene>
<proteinExistence type="predicted"/>
<reference evidence="1 2" key="1">
    <citation type="submission" date="2019-07" db="EMBL/GenBank/DDBJ databases">
        <title>Hymenobacter sp. straun FUR1 Genome sequencing and assembly.</title>
        <authorList>
            <person name="Chhetri G."/>
        </authorList>
    </citation>
    <scope>NUCLEOTIDE SEQUENCE [LARGE SCALE GENOMIC DNA]</scope>
    <source>
        <strain evidence="1 2">Fur1</strain>
    </source>
</reference>
<protein>
    <recommendedName>
        <fullName evidence="3">DUF4276 family protein</fullName>
    </recommendedName>
</protein>
<dbReference type="Proteomes" id="UP000317624">
    <property type="component" value="Unassembled WGS sequence"/>
</dbReference>
<name>A0A558BUV0_9BACT</name>
<comment type="caution">
    <text evidence="1">The sequence shown here is derived from an EMBL/GenBank/DDBJ whole genome shotgun (WGS) entry which is preliminary data.</text>
</comment>
<dbReference type="AlphaFoldDB" id="A0A558BUV0"/>
<sequence length="206" mass="23439">MTLTYGFFGEDEGQARFLEQYLLKVAALYPVEFQAHAWYSKKFKGINNKGVDKGFCEAWLAGFGQAQYRLDCLFIGRDLDAATSSIRVERLGWFADQIVGIDRSDWKASTIFILPMQCLEHWLLALQRHADGKLAKDCRGLESIVNEAVKREVYEEHPRLPAEQTKDELVAELAAGLDIAWLANVSESFRLFHQDVSNYLSARLSI</sequence>